<dbReference type="AlphaFoldDB" id="A0A0K9PTG3"/>
<feature type="transmembrane region" description="Helical" evidence="1">
    <location>
        <begin position="22"/>
        <end position="41"/>
    </location>
</feature>
<organism evidence="2 3">
    <name type="scientific">Zostera marina</name>
    <name type="common">Eelgrass</name>
    <dbReference type="NCBI Taxonomy" id="29655"/>
    <lineage>
        <taxon>Eukaryota</taxon>
        <taxon>Viridiplantae</taxon>
        <taxon>Streptophyta</taxon>
        <taxon>Embryophyta</taxon>
        <taxon>Tracheophyta</taxon>
        <taxon>Spermatophyta</taxon>
        <taxon>Magnoliopsida</taxon>
        <taxon>Liliopsida</taxon>
        <taxon>Zosteraceae</taxon>
        <taxon>Zostera</taxon>
    </lineage>
</organism>
<evidence type="ECO:0000313" key="2">
    <source>
        <dbReference type="EMBL" id="KMZ71530.1"/>
    </source>
</evidence>
<sequence length="78" mass="8888">MASSSTDQINRDAAPTRQKKKVAYKFMLPLIYAPVLPLIRIAFRRNPVVRDRLFYGVLVAAFAHGTYIVTDLYDVESK</sequence>
<feature type="transmembrane region" description="Helical" evidence="1">
    <location>
        <begin position="53"/>
        <end position="70"/>
    </location>
</feature>
<keyword evidence="1" id="KW-0472">Membrane</keyword>
<evidence type="ECO:0000313" key="3">
    <source>
        <dbReference type="Proteomes" id="UP000036987"/>
    </source>
</evidence>
<gene>
    <name evidence="2" type="ORF">ZOSMA_17G00850</name>
</gene>
<evidence type="ECO:0000256" key="1">
    <source>
        <dbReference type="SAM" id="Phobius"/>
    </source>
</evidence>
<accession>A0A0K9PTG3</accession>
<keyword evidence="1" id="KW-0812">Transmembrane</keyword>
<dbReference type="STRING" id="29655.A0A0K9PTG3"/>
<dbReference type="Proteomes" id="UP000036987">
    <property type="component" value="Unassembled WGS sequence"/>
</dbReference>
<dbReference type="PANTHER" id="PTHR37713">
    <property type="entry name" value="OS05G0176600 PROTEIN"/>
    <property type="match status" value="1"/>
</dbReference>
<dbReference type="EMBL" id="LFYR01000671">
    <property type="protein sequence ID" value="KMZ71530.1"/>
    <property type="molecule type" value="Genomic_DNA"/>
</dbReference>
<dbReference type="OMA" id="SSFNMCE"/>
<comment type="caution">
    <text evidence="2">The sequence shown here is derived from an EMBL/GenBank/DDBJ whole genome shotgun (WGS) entry which is preliminary data.</text>
</comment>
<keyword evidence="1" id="KW-1133">Transmembrane helix</keyword>
<name>A0A0K9PTG3_ZOSMR</name>
<reference evidence="3" key="1">
    <citation type="journal article" date="2016" name="Nature">
        <title>The genome of the seagrass Zostera marina reveals angiosperm adaptation to the sea.</title>
        <authorList>
            <person name="Olsen J.L."/>
            <person name="Rouze P."/>
            <person name="Verhelst B."/>
            <person name="Lin Y.-C."/>
            <person name="Bayer T."/>
            <person name="Collen J."/>
            <person name="Dattolo E."/>
            <person name="De Paoli E."/>
            <person name="Dittami S."/>
            <person name="Maumus F."/>
            <person name="Michel G."/>
            <person name="Kersting A."/>
            <person name="Lauritano C."/>
            <person name="Lohaus R."/>
            <person name="Toepel M."/>
            <person name="Tonon T."/>
            <person name="Vanneste K."/>
            <person name="Amirebrahimi M."/>
            <person name="Brakel J."/>
            <person name="Bostroem C."/>
            <person name="Chovatia M."/>
            <person name="Grimwood J."/>
            <person name="Jenkins J.W."/>
            <person name="Jueterbock A."/>
            <person name="Mraz A."/>
            <person name="Stam W.T."/>
            <person name="Tice H."/>
            <person name="Bornberg-Bauer E."/>
            <person name="Green P.J."/>
            <person name="Pearson G.A."/>
            <person name="Procaccini G."/>
            <person name="Duarte C.M."/>
            <person name="Schmutz J."/>
            <person name="Reusch T.B.H."/>
            <person name="Van de Peer Y."/>
        </authorList>
    </citation>
    <scope>NUCLEOTIDE SEQUENCE [LARGE SCALE GENOMIC DNA]</scope>
    <source>
        <strain evidence="3">cv. Finnish</strain>
    </source>
</reference>
<dbReference type="PANTHER" id="PTHR37713:SF1">
    <property type="entry name" value="OS05G0176600 PROTEIN"/>
    <property type="match status" value="1"/>
</dbReference>
<keyword evidence="3" id="KW-1185">Reference proteome</keyword>
<protein>
    <submittedName>
        <fullName evidence="2">Uncharacterized protein</fullName>
    </submittedName>
</protein>
<dbReference type="OrthoDB" id="15596at2759"/>
<proteinExistence type="predicted"/>